<dbReference type="InterPro" id="IPR021134">
    <property type="entry name" value="Bestrophin-like"/>
</dbReference>
<sequence length="471" mass="53603">MYMHGSDERGRILRRTLVRYINLANAILFQTISGSAKKRFPTMTHLVGAGLMTPEEKQMFDSVSLNVNKHWVPFIWSINLINVALKEGRIMAGEPVKQLLDEINSLRTKTGHLWGHDWVTVPLVYTQVVTLLTHLFFLTCLIGRQFLDPAQGYPGHDIDLYFPIYTFLQFFFFLGWLKVAEQLINPFGEDDDDFETNWFIDRNIQVSYTIVDDMYGKLAKLDKDQHWGQMSIEIPYTEASLIHKIPNYKGSTMDVVLSPKEQTMVYYDLGDPRLQTPPNFYRRFRRFLSRHCGSCYELSEPPMNKPLGESYGRTEPVNFEQYDNPNHRKVSNYSLFGDSYFNLISRSGKRGSVASDSTHQGATEPMVPQPSTNTAGGMFKPTKRGSTISDPGNLGSNELNPLTLTIPNNNYNRRHRPSAIAAHVLTSVSETEQEESDPEPSPADTVKMALAFLDEDLGDIVTVKPNLEQKN</sequence>
<evidence type="ECO:0000256" key="6">
    <source>
        <dbReference type="RuleBase" id="RU363126"/>
    </source>
</evidence>
<organism evidence="8 9">
    <name type="scientific">Trichonephila inaurata madagascariensis</name>
    <dbReference type="NCBI Taxonomy" id="2747483"/>
    <lineage>
        <taxon>Eukaryota</taxon>
        <taxon>Metazoa</taxon>
        <taxon>Ecdysozoa</taxon>
        <taxon>Arthropoda</taxon>
        <taxon>Chelicerata</taxon>
        <taxon>Arachnida</taxon>
        <taxon>Araneae</taxon>
        <taxon>Araneomorphae</taxon>
        <taxon>Entelegynae</taxon>
        <taxon>Araneoidea</taxon>
        <taxon>Nephilidae</taxon>
        <taxon>Trichonephila</taxon>
        <taxon>Trichonephila inaurata</taxon>
    </lineage>
</organism>
<evidence type="ECO:0000313" key="8">
    <source>
        <dbReference type="EMBL" id="GFS47241.1"/>
    </source>
</evidence>
<keyword evidence="3" id="KW-1133">Transmembrane helix</keyword>
<keyword evidence="2" id="KW-0812">Transmembrane</keyword>
<evidence type="ECO:0000256" key="5">
    <source>
        <dbReference type="ARBA" id="ARBA00034769"/>
    </source>
</evidence>
<keyword evidence="6" id="KW-0869">Chloride channel</keyword>
<keyword evidence="6" id="KW-0813">Transport</keyword>
<dbReference type="OrthoDB" id="201595at2759"/>
<evidence type="ECO:0000256" key="4">
    <source>
        <dbReference type="ARBA" id="ARBA00023136"/>
    </source>
</evidence>
<comment type="caution">
    <text evidence="8">The sequence shown here is derived from an EMBL/GenBank/DDBJ whole genome shotgun (WGS) entry which is preliminary data.</text>
</comment>
<dbReference type="Pfam" id="PF01062">
    <property type="entry name" value="Bestrophin"/>
    <property type="match status" value="1"/>
</dbReference>
<keyword evidence="6" id="KW-1003">Cell membrane</keyword>
<name>A0A8X6IIH1_9ARAC</name>
<dbReference type="AlphaFoldDB" id="A0A8X6IIH1"/>
<keyword evidence="4" id="KW-0472">Membrane</keyword>
<dbReference type="GO" id="GO:0005886">
    <property type="term" value="C:plasma membrane"/>
    <property type="evidence" value="ECO:0007669"/>
    <property type="project" value="UniProtKB-SubCell"/>
</dbReference>
<keyword evidence="6" id="KW-0407">Ion channel</keyword>
<evidence type="ECO:0000256" key="7">
    <source>
        <dbReference type="SAM" id="MobiDB-lite"/>
    </source>
</evidence>
<dbReference type="GO" id="GO:0005254">
    <property type="term" value="F:chloride channel activity"/>
    <property type="evidence" value="ECO:0007669"/>
    <property type="project" value="UniProtKB-KW"/>
</dbReference>
<comment type="similarity">
    <text evidence="5 6">Belongs to the anion channel-forming bestrophin (TC 1.A.46) family. Calcium-sensitive chloride channel subfamily.</text>
</comment>
<evidence type="ECO:0000256" key="2">
    <source>
        <dbReference type="ARBA" id="ARBA00022692"/>
    </source>
</evidence>
<dbReference type="InterPro" id="IPR000615">
    <property type="entry name" value="Bestrophin"/>
</dbReference>
<keyword evidence="6" id="KW-0868">Chloride</keyword>
<dbReference type="Proteomes" id="UP000886998">
    <property type="component" value="Unassembled WGS sequence"/>
</dbReference>
<evidence type="ECO:0000256" key="1">
    <source>
        <dbReference type="ARBA" id="ARBA00004370"/>
    </source>
</evidence>
<reference evidence="8" key="1">
    <citation type="submission" date="2020-08" db="EMBL/GenBank/DDBJ databases">
        <title>Multicomponent nature underlies the extraordinary mechanical properties of spider dragline silk.</title>
        <authorList>
            <person name="Kono N."/>
            <person name="Nakamura H."/>
            <person name="Mori M."/>
            <person name="Yoshida Y."/>
            <person name="Ohtoshi R."/>
            <person name="Malay A.D."/>
            <person name="Moran D.A.P."/>
            <person name="Tomita M."/>
            <person name="Numata K."/>
            <person name="Arakawa K."/>
        </authorList>
    </citation>
    <scope>NUCLEOTIDE SEQUENCE</scope>
</reference>
<keyword evidence="9" id="KW-1185">Reference proteome</keyword>
<dbReference type="PANTHER" id="PTHR10736:SF0">
    <property type="entry name" value="BESTROPHIN HOMOLOG"/>
    <property type="match status" value="1"/>
</dbReference>
<comment type="subcellular location">
    <subcellularLocation>
        <location evidence="6">Cell membrane</location>
        <topology evidence="6">Multi-pass membrane protein</topology>
    </subcellularLocation>
    <subcellularLocation>
        <location evidence="1">Membrane</location>
    </subcellularLocation>
</comment>
<accession>A0A8X6IIH1</accession>
<dbReference type="GO" id="GO:0034707">
    <property type="term" value="C:chloride channel complex"/>
    <property type="evidence" value="ECO:0007669"/>
    <property type="project" value="UniProtKB-KW"/>
</dbReference>
<evidence type="ECO:0000256" key="3">
    <source>
        <dbReference type="ARBA" id="ARBA00022989"/>
    </source>
</evidence>
<evidence type="ECO:0000313" key="9">
    <source>
        <dbReference type="Proteomes" id="UP000886998"/>
    </source>
</evidence>
<proteinExistence type="inferred from homology"/>
<feature type="region of interest" description="Disordered" evidence="7">
    <location>
        <begin position="349"/>
        <end position="374"/>
    </location>
</feature>
<dbReference type="PANTHER" id="PTHR10736">
    <property type="entry name" value="BESTROPHIN"/>
    <property type="match status" value="1"/>
</dbReference>
<comment type="function">
    <text evidence="6">Forms chloride channels.</text>
</comment>
<gene>
    <name evidence="8" type="primary">BEST3</name>
    <name evidence="8" type="ORF">TNIN_256911</name>
</gene>
<protein>
    <recommendedName>
        <fullName evidence="6">Bestrophin homolog</fullName>
    </recommendedName>
</protein>
<keyword evidence="6" id="KW-0406">Ion transport</keyword>
<dbReference type="EMBL" id="BMAV01026093">
    <property type="protein sequence ID" value="GFS47241.1"/>
    <property type="molecule type" value="Genomic_DNA"/>
</dbReference>